<dbReference type="AlphaFoldDB" id="A0A318HK28"/>
<dbReference type="Proteomes" id="UP000247781">
    <property type="component" value="Unassembled WGS sequence"/>
</dbReference>
<feature type="transmembrane region" description="Helical" evidence="1">
    <location>
        <begin position="137"/>
        <end position="154"/>
    </location>
</feature>
<keyword evidence="1" id="KW-1133">Transmembrane helix</keyword>
<evidence type="ECO:0000256" key="1">
    <source>
        <dbReference type="SAM" id="Phobius"/>
    </source>
</evidence>
<feature type="transmembrane region" description="Helical" evidence="1">
    <location>
        <begin position="45"/>
        <end position="64"/>
    </location>
</feature>
<dbReference type="RefSeq" id="WP_110317929.1">
    <property type="nucleotide sequence ID" value="NZ_QJJU01000014.1"/>
</dbReference>
<feature type="transmembrane region" description="Helical" evidence="1">
    <location>
        <begin position="114"/>
        <end position="131"/>
    </location>
</feature>
<feature type="transmembrane region" description="Helical" evidence="1">
    <location>
        <begin position="291"/>
        <end position="309"/>
    </location>
</feature>
<name>A0A318HK28_9MYCO</name>
<feature type="transmembrane region" description="Helical" evidence="1">
    <location>
        <begin position="220"/>
        <end position="241"/>
    </location>
</feature>
<reference evidence="2 3" key="2">
    <citation type="submission" date="2018-06" db="EMBL/GenBank/DDBJ databases">
        <title>Sequencing of bacterial isolates from soil warming experiment in Harvard Forest, Massachusetts, USA.</title>
        <authorList>
            <person name="Deangelis K.PhD."/>
        </authorList>
    </citation>
    <scope>NUCLEOTIDE SEQUENCE [LARGE SCALE GENOMIC DNA]</scope>
    <source>
        <strain evidence="2 3">GAS496</strain>
    </source>
</reference>
<dbReference type="OrthoDB" id="9821181at2"/>
<proteinExistence type="predicted"/>
<feature type="transmembrane region" description="Helical" evidence="1">
    <location>
        <begin position="193"/>
        <end position="214"/>
    </location>
</feature>
<organism evidence="2 3">
    <name type="scientific">Mycolicibacterium moriokaense</name>
    <dbReference type="NCBI Taxonomy" id="39691"/>
    <lineage>
        <taxon>Bacteria</taxon>
        <taxon>Bacillati</taxon>
        <taxon>Actinomycetota</taxon>
        <taxon>Actinomycetes</taxon>
        <taxon>Mycobacteriales</taxon>
        <taxon>Mycobacteriaceae</taxon>
        <taxon>Mycolicibacterium</taxon>
    </lineage>
</organism>
<keyword evidence="3" id="KW-1185">Reference proteome</keyword>
<comment type="caution">
    <text evidence="2">The sequence shown here is derived from an EMBL/GenBank/DDBJ whole genome shotgun (WGS) entry which is preliminary data.</text>
</comment>
<sequence>METLFRLPMVVRAVIYAAAGFAVAYLACLAWDFDGLYNEYNASRMGGWLVVAALICVLVTGYLLGADRRLQRDFGSTERFIAYKRSLRTGELPARINPDVWRGWLRLSRGCNRIAQLLAYLAVVFVVVPSLTRQPVYHPMFASLVGLLALWRLFSSGKRRARIARLAADVERHAGAGMTPEEAQLEIWFRRPLAVRVLLPAAIGFSFAFVVAGMDRLYHAYSGSLVGPIVWAAVVGQAVAVRTVMRLRPNFSSFEQYIAYTRALRTGELPALIEPGVWRARLRSSRRPNRMEPLWASLLVVFGVLPSLISQSAYWVTALFFGLAANRMLISWWRTRAQINWLAAEIERRDAGAVTVFGEEACEIREEMPPPNSVR</sequence>
<protein>
    <submittedName>
        <fullName evidence="2">Uncharacterized protein</fullName>
    </submittedName>
</protein>
<evidence type="ECO:0000313" key="2">
    <source>
        <dbReference type="EMBL" id="PXX06318.1"/>
    </source>
</evidence>
<gene>
    <name evidence="2" type="ORF">C8E89_11491</name>
</gene>
<feature type="transmembrane region" description="Helical" evidence="1">
    <location>
        <begin position="12"/>
        <end position="33"/>
    </location>
</feature>
<evidence type="ECO:0000313" key="3">
    <source>
        <dbReference type="Proteomes" id="UP000247781"/>
    </source>
</evidence>
<keyword evidence="1" id="KW-0812">Transmembrane</keyword>
<accession>A0A318HK28</accession>
<reference evidence="3" key="1">
    <citation type="submission" date="2018-05" db="EMBL/GenBank/DDBJ databases">
        <authorList>
            <person name="Deangelis K."/>
            <person name="Huntemann M."/>
            <person name="Clum A."/>
            <person name="Pillay M."/>
            <person name="Palaniappan K."/>
            <person name="Varghese N."/>
            <person name="Mikhailova N."/>
            <person name="Stamatis D."/>
            <person name="Reddy T."/>
            <person name="Daum C."/>
            <person name="Shapiro N."/>
            <person name="Ivanova N."/>
            <person name="Kyrpides N."/>
            <person name="Woyke T."/>
        </authorList>
    </citation>
    <scope>NUCLEOTIDE SEQUENCE [LARGE SCALE GENOMIC DNA]</scope>
    <source>
        <strain evidence="3">GAS496</strain>
    </source>
</reference>
<dbReference type="EMBL" id="QJJU01000014">
    <property type="protein sequence ID" value="PXX06318.1"/>
    <property type="molecule type" value="Genomic_DNA"/>
</dbReference>
<keyword evidence="1" id="KW-0472">Membrane</keyword>